<keyword evidence="12" id="KW-0832">Ubl conjugation</keyword>
<feature type="domain" description="Helix-hairpin-helix DNA-binding motif class 1" evidence="22">
    <location>
        <begin position="50"/>
        <end position="69"/>
    </location>
</feature>
<evidence type="ECO:0000256" key="6">
    <source>
        <dbReference type="ARBA" id="ARBA00022481"/>
    </source>
</evidence>
<dbReference type="InterPro" id="IPR003141">
    <property type="entry name" value="Pol/His_phosphatase_N"/>
</dbReference>
<dbReference type="AlphaFoldDB" id="A5GEK4"/>
<dbReference type="PANTHER" id="PTHR36928:SF1">
    <property type="entry name" value="PHOSPHATASE YCDX-RELATED"/>
    <property type="match status" value="1"/>
</dbReference>
<dbReference type="EC" id="2.7.7.7" evidence="3"/>
<evidence type="ECO:0000256" key="11">
    <source>
        <dbReference type="ARBA" id="ARBA00022763"/>
    </source>
</evidence>
<keyword evidence="10" id="KW-0235">DNA replication</keyword>
<keyword evidence="13" id="KW-0239">DNA-directed DNA polymerase</keyword>
<dbReference type="GO" id="GO:0042578">
    <property type="term" value="F:phosphoric ester hydrolase activity"/>
    <property type="evidence" value="ECO:0007669"/>
    <property type="project" value="TreeGrafter"/>
</dbReference>
<dbReference type="NCBIfam" id="NF006375">
    <property type="entry name" value="PRK08609.1"/>
    <property type="match status" value="1"/>
</dbReference>
<dbReference type="Proteomes" id="UP000006695">
    <property type="component" value="Chromosome"/>
</dbReference>
<dbReference type="HOGENOM" id="CLU_017729_1_0_7"/>
<evidence type="ECO:0000256" key="4">
    <source>
        <dbReference type="ARBA" id="ARBA00012720"/>
    </source>
</evidence>
<evidence type="ECO:0000256" key="3">
    <source>
        <dbReference type="ARBA" id="ARBA00012417"/>
    </source>
</evidence>
<evidence type="ECO:0000256" key="18">
    <source>
        <dbReference type="ARBA" id="ARBA00044632"/>
    </source>
</evidence>
<dbReference type="Pfam" id="PF02811">
    <property type="entry name" value="PHP"/>
    <property type="match status" value="1"/>
</dbReference>
<feature type="domain" description="Helix-hairpin-helix DNA-binding motif class 1" evidence="22">
    <location>
        <begin position="125"/>
        <end position="144"/>
    </location>
</feature>
<dbReference type="Gene3D" id="3.20.20.140">
    <property type="entry name" value="Metal-dependent hydrolases"/>
    <property type="match status" value="1"/>
</dbReference>
<dbReference type="InterPro" id="IPR010996">
    <property type="entry name" value="HHH_MUS81"/>
</dbReference>
<evidence type="ECO:0000256" key="20">
    <source>
        <dbReference type="ARBA" id="ARBA00045548"/>
    </source>
</evidence>
<feature type="domain" description="Helix-hairpin-helix DNA-binding motif class 1" evidence="22">
    <location>
        <begin position="90"/>
        <end position="109"/>
    </location>
</feature>
<evidence type="ECO:0000256" key="14">
    <source>
        <dbReference type="ARBA" id="ARBA00023053"/>
    </source>
</evidence>
<evidence type="ECO:0000256" key="12">
    <source>
        <dbReference type="ARBA" id="ARBA00022843"/>
    </source>
</evidence>
<dbReference type="EC" id="4.2.99.18" evidence="4"/>
<dbReference type="Pfam" id="PF14791">
    <property type="entry name" value="DNA_pol_B_thumb"/>
    <property type="match status" value="1"/>
</dbReference>
<dbReference type="InterPro" id="IPR027421">
    <property type="entry name" value="DNA_pol_lamdba_lyase_dom_sf"/>
</dbReference>
<dbReference type="InterPro" id="IPR002008">
    <property type="entry name" value="DNA_pol_X_beta-like"/>
</dbReference>
<evidence type="ECO:0000256" key="16">
    <source>
        <dbReference type="ARBA" id="ARBA00035717"/>
    </source>
</evidence>
<dbReference type="Pfam" id="PF14716">
    <property type="entry name" value="HHH_8"/>
    <property type="match status" value="1"/>
</dbReference>
<dbReference type="GO" id="GO:0140078">
    <property type="term" value="F:class I DNA-(apurinic or apyrimidinic site) endonuclease activity"/>
    <property type="evidence" value="ECO:0007669"/>
    <property type="project" value="UniProtKB-EC"/>
</dbReference>
<evidence type="ECO:0000256" key="19">
    <source>
        <dbReference type="ARBA" id="ARBA00044678"/>
    </source>
</evidence>
<evidence type="ECO:0000256" key="7">
    <source>
        <dbReference type="ARBA" id="ARBA00022634"/>
    </source>
</evidence>
<dbReference type="GO" id="GO:0005829">
    <property type="term" value="C:cytosol"/>
    <property type="evidence" value="ECO:0007669"/>
    <property type="project" value="TreeGrafter"/>
</dbReference>
<dbReference type="Gene3D" id="3.30.210.10">
    <property type="entry name" value="DNA polymerase, thumb domain"/>
    <property type="match status" value="1"/>
</dbReference>
<evidence type="ECO:0000313" key="26">
    <source>
        <dbReference type="Proteomes" id="UP000006695"/>
    </source>
</evidence>
<dbReference type="GO" id="GO:0008270">
    <property type="term" value="F:zinc ion binding"/>
    <property type="evidence" value="ECO:0007669"/>
    <property type="project" value="TreeGrafter"/>
</dbReference>
<dbReference type="PIRSF" id="PIRSF005047">
    <property type="entry name" value="UCP005047_YshC"/>
    <property type="match status" value="1"/>
</dbReference>
<dbReference type="InterPro" id="IPR037160">
    <property type="entry name" value="DNA_Pol_thumb_sf"/>
</dbReference>
<evidence type="ECO:0000259" key="22">
    <source>
        <dbReference type="SMART" id="SM00278"/>
    </source>
</evidence>
<keyword evidence="26" id="KW-1185">Reference proteome</keyword>
<reference evidence="25 26" key="1">
    <citation type="submission" date="2007-05" db="EMBL/GenBank/DDBJ databases">
        <title>Complete sequence of Geobacter uraniireducens Rf4.</title>
        <authorList>
            <consortium name="US DOE Joint Genome Institute"/>
            <person name="Copeland A."/>
            <person name="Lucas S."/>
            <person name="Lapidus A."/>
            <person name="Barry K."/>
            <person name="Detter J.C."/>
            <person name="Glavina del Rio T."/>
            <person name="Hammon N."/>
            <person name="Israni S."/>
            <person name="Dalin E."/>
            <person name="Tice H."/>
            <person name="Pitluck S."/>
            <person name="Chertkov O."/>
            <person name="Brettin T."/>
            <person name="Bruce D."/>
            <person name="Han C."/>
            <person name="Schmutz J."/>
            <person name="Larimer F."/>
            <person name="Land M."/>
            <person name="Hauser L."/>
            <person name="Kyrpides N."/>
            <person name="Mikhailova N."/>
            <person name="Shelobolina E."/>
            <person name="Aklujkar M."/>
            <person name="Lovley D."/>
            <person name="Richardson P."/>
        </authorList>
    </citation>
    <scope>NUCLEOTIDE SEQUENCE [LARGE SCALE GENOMIC DNA]</scope>
    <source>
        <strain evidence="25 26">Rf4</strain>
    </source>
</reference>
<evidence type="ECO:0000256" key="9">
    <source>
        <dbReference type="ARBA" id="ARBA00022695"/>
    </source>
</evidence>
<keyword evidence="14" id="KW-0915">Sodium</keyword>
<dbReference type="InterPro" id="IPR050243">
    <property type="entry name" value="PHP_phosphatase"/>
</dbReference>
<dbReference type="Pfam" id="PF14520">
    <property type="entry name" value="HHH_5"/>
    <property type="match status" value="1"/>
</dbReference>
<dbReference type="Gene3D" id="1.10.150.110">
    <property type="entry name" value="DNA polymerase beta, N-terminal domain-like"/>
    <property type="match status" value="1"/>
</dbReference>
<dbReference type="PRINTS" id="PR00870">
    <property type="entry name" value="DNAPOLXBETA"/>
</dbReference>
<dbReference type="InterPro" id="IPR022311">
    <property type="entry name" value="PolX-like"/>
</dbReference>
<evidence type="ECO:0000256" key="2">
    <source>
        <dbReference type="ARBA" id="ARBA00004496"/>
    </source>
</evidence>
<dbReference type="InterPro" id="IPR003583">
    <property type="entry name" value="Hlx-hairpin-Hlx_DNA-bd_motif"/>
</dbReference>
<name>A5GEK4_GEOUR</name>
<feature type="domain" description="DNA-directed DNA polymerase X" evidence="24">
    <location>
        <begin position="1"/>
        <end position="314"/>
    </location>
</feature>
<dbReference type="CDD" id="cd00141">
    <property type="entry name" value="NT_POLXc"/>
    <property type="match status" value="1"/>
</dbReference>
<dbReference type="Gene3D" id="3.30.460.10">
    <property type="entry name" value="Beta Polymerase, domain 2"/>
    <property type="match status" value="1"/>
</dbReference>
<protein>
    <recommendedName>
        <fullName evidence="5">DNA polymerase beta</fullName>
        <ecNumber evidence="3">2.7.7.7</ecNumber>
        <ecNumber evidence="4">4.2.99.18</ecNumber>
    </recommendedName>
    <alternativeName>
        <fullName evidence="16">5'-deoxyribose-phosphate lyase</fullName>
    </alternativeName>
    <alternativeName>
        <fullName evidence="17">AP lyase</fullName>
    </alternativeName>
</protein>
<dbReference type="SUPFAM" id="SSF89550">
    <property type="entry name" value="PHP domain-like"/>
    <property type="match status" value="1"/>
</dbReference>
<comment type="cofactor">
    <cofactor evidence="1">
        <name>Mg(2+)</name>
        <dbReference type="ChEBI" id="CHEBI:18420"/>
    </cofactor>
</comment>
<dbReference type="KEGG" id="gur:Gura_1664"/>
<dbReference type="SMART" id="SM00278">
    <property type="entry name" value="HhH1"/>
    <property type="match status" value="3"/>
</dbReference>
<evidence type="ECO:0000256" key="8">
    <source>
        <dbReference type="ARBA" id="ARBA00022679"/>
    </source>
</evidence>
<dbReference type="InterPro" id="IPR043519">
    <property type="entry name" value="NT_sf"/>
</dbReference>
<keyword evidence="7" id="KW-0237">DNA synthesis</keyword>
<feature type="domain" description="Polymerase/histidinol phosphatase N-terminal" evidence="23">
    <location>
        <begin position="338"/>
        <end position="417"/>
    </location>
</feature>
<dbReference type="CDD" id="cd07436">
    <property type="entry name" value="PHP_PolX"/>
    <property type="match status" value="1"/>
</dbReference>
<dbReference type="InterPro" id="IPR047967">
    <property type="entry name" value="PolX_PHP"/>
</dbReference>
<dbReference type="SMART" id="SM00483">
    <property type="entry name" value="POLXc"/>
    <property type="match status" value="1"/>
</dbReference>
<evidence type="ECO:0000256" key="1">
    <source>
        <dbReference type="ARBA" id="ARBA00001946"/>
    </source>
</evidence>
<evidence type="ECO:0000313" key="25">
    <source>
        <dbReference type="EMBL" id="ABQ25859.1"/>
    </source>
</evidence>
<keyword evidence="9" id="KW-0548">Nucleotidyltransferase</keyword>
<dbReference type="InterPro" id="IPR002054">
    <property type="entry name" value="DNA-dir_DNA_pol_X"/>
</dbReference>
<dbReference type="SMART" id="SM00481">
    <property type="entry name" value="POLIIIAc"/>
    <property type="match status" value="1"/>
</dbReference>
<dbReference type="SUPFAM" id="SSF81301">
    <property type="entry name" value="Nucleotidyltransferase"/>
    <property type="match status" value="1"/>
</dbReference>
<evidence type="ECO:0000256" key="17">
    <source>
        <dbReference type="ARBA" id="ARBA00035726"/>
    </source>
</evidence>
<dbReference type="GO" id="GO:0006281">
    <property type="term" value="P:DNA repair"/>
    <property type="evidence" value="ECO:0007669"/>
    <property type="project" value="UniProtKB-KW"/>
</dbReference>
<dbReference type="GO" id="GO:0003887">
    <property type="term" value="F:DNA-directed DNA polymerase activity"/>
    <property type="evidence" value="ECO:0007669"/>
    <property type="project" value="UniProtKB-KW"/>
</dbReference>
<comment type="subcellular location">
    <subcellularLocation>
        <location evidence="2">Cytoplasm</location>
    </subcellularLocation>
</comment>
<comment type="catalytic activity">
    <reaction evidence="19">
        <text>a 5'-end 2'-deoxyribose-2'-deoxyribonucleotide-DNA = (2E,4S)-4-hydroxypenten-2-al-5-phosphate + a 5'-end 5'-phospho-2'-deoxyribonucleoside-DNA + H(+)</text>
        <dbReference type="Rhea" id="RHEA:76255"/>
        <dbReference type="Rhea" id="RHEA-COMP:13180"/>
        <dbReference type="Rhea" id="RHEA-COMP:18657"/>
        <dbReference type="ChEBI" id="CHEBI:15378"/>
        <dbReference type="ChEBI" id="CHEBI:136412"/>
        <dbReference type="ChEBI" id="CHEBI:195194"/>
        <dbReference type="ChEBI" id="CHEBI:195195"/>
    </reaction>
</comment>
<dbReference type="InterPro" id="IPR016195">
    <property type="entry name" value="Pol/histidinol_Pase-like"/>
</dbReference>
<proteinExistence type="predicted"/>
<keyword evidence="11" id="KW-0227">DNA damage</keyword>
<dbReference type="InterPro" id="IPR004013">
    <property type="entry name" value="PHP_dom"/>
</dbReference>
<gene>
    <name evidence="25" type="ordered locus">Gura_1664</name>
</gene>
<accession>A5GEK4</accession>
<dbReference type="SUPFAM" id="SSF158702">
    <property type="entry name" value="Sec63 N-terminal domain-like"/>
    <property type="match status" value="1"/>
</dbReference>
<comment type="function">
    <text evidence="20">Repair polymerase that plays a key role in base-excision repair. During this process, the damaged base is excised by specific DNA glycosylases, the DNA backbone is nicked at the abasic site by an apurinic/apyrimidic (AP) endonuclease, and POLB removes 5'-deoxyribose-phosphate from the preincised AP site acting as a 5'-deoxyribose-phosphate lyase (5'-dRP lyase); through its DNA polymerase activity, it adds one nucleotide to the 3' end of the arising single-nucleotide gap. Conducts 'gap-filling' DNA synthesis in a stepwise distributive fashion rather than in a processive fashion as for other DNA polymerases. It is also able to cleave sugar-phosphate bonds 3' to an intact AP site, acting as an AP lyase.</text>
</comment>
<evidence type="ECO:0000256" key="21">
    <source>
        <dbReference type="ARBA" id="ARBA00049244"/>
    </source>
</evidence>
<comment type="catalytic activity">
    <reaction evidence="18">
        <text>2'-deoxyribonucleotide-(2'-deoxyribose 5'-phosphate)-2'-deoxyribonucleotide-DNA = a 3'-end 2'-deoxyribonucleotide-(2,3-dehydro-2,3-deoxyribose 5'-phosphate)-DNA + a 5'-end 5'-phospho-2'-deoxyribonucleoside-DNA + H(+)</text>
        <dbReference type="Rhea" id="RHEA:66592"/>
        <dbReference type="Rhea" id="RHEA-COMP:13180"/>
        <dbReference type="Rhea" id="RHEA-COMP:16897"/>
        <dbReference type="Rhea" id="RHEA-COMP:17067"/>
        <dbReference type="ChEBI" id="CHEBI:15378"/>
        <dbReference type="ChEBI" id="CHEBI:136412"/>
        <dbReference type="ChEBI" id="CHEBI:157695"/>
        <dbReference type="ChEBI" id="CHEBI:167181"/>
        <dbReference type="EC" id="4.2.99.18"/>
    </reaction>
</comment>
<dbReference type="SUPFAM" id="SSF47802">
    <property type="entry name" value="DNA polymerase beta, N-terminal domain-like"/>
    <property type="match status" value="1"/>
</dbReference>
<evidence type="ECO:0000259" key="23">
    <source>
        <dbReference type="SMART" id="SM00481"/>
    </source>
</evidence>
<dbReference type="RefSeq" id="WP_011938566.1">
    <property type="nucleotide sequence ID" value="NC_009483.1"/>
</dbReference>
<keyword evidence="8" id="KW-0808">Transferase</keyword>
<evidence type="ECO:0000256" key="15">
    <source>
        <dbReference type="ARBA" id="ARBA00023204"/>
    </source>
</evidence>
<dbReference type="InterPro" id="IPR029398">
    <property type="entry name" value="PolB_thumb"/>
</dbReference>
<dbReference type="OrthoDB" id="9808747at2"/>
<evidence type="ECO:0000256" key="10">
    <source>
        <dbReference type="ARBA" id="ARBA00022705"/>
    </source>
</evidence>
<dbReference type="PANTHER" id="PTHR36928">
    <property type="entry name" value="PHOSPHATASE YCDX-RELATED"/>
    <property type="match status" value="1"/>
</dbReference>
<dbReference type="GO" id="GO:0003677">
    <property type="term" value="F:DNA binding"/>
    <property type="evidence" value="ECO:0007669"/>
    <property type="project" value="InterPro"/>
</dbReference>
<comment type="catalytic activity">
    <reaction evidence="21">
        <text>DNA(n) + a 2'-deoxyribonucleoside 5'-triphosphate = DNA(n+1) + diphosphate</text>
        <dbReference type="Rhea" id="RHEA:22508"/>
        <dbReference type="Rhea" id="RHEA-COMP:17339"/>
        <dbReference type="Rhea" id="RHEA-COMP:17340"/>
        <dbReference type="ChEBI" id="CHEBI:33019"/>
        <dbReference type="ChEBI" id="CHEBI:61560"/>
        <dbReference type="ChEBI" id="CHEBI:173112"/>
        <dbReference type="EC" id="2.7.7.7"/>
    </reaction>
</comment>
<keyword evidence="6" id="KW-0488">Methylation</keyword>
<dbReference type="STRING" id="351605.Gura_1664"/>
<evidence type="ECO:0000256" key="13">
    <source>
        <dbReference type="ARBA" id="ARBA00022932"/>
    </source>
</evidence>
<sequence>MKNQEIARIFSEMADILEIKGDNPFKIRAYRRAALNIEGLSRSVEDLSRDELLEIPGIGEELAAKIEEYIGTGAIHAHDKLKGEIPSGLLSLLAVPGLGPKTARQIFEQRHIASIDDLERAAREHKLAGIPGIQKKTEENILKGIATVQQGHERRPLGRVLPLALDLVEELRKRARFGAIEIAGSIRRRKETCKDIDIVATSPAPEEAMKAFITLPAVEQIIMHGPTRSSVVISDGLQVDLRVVAEESFGAALAYLTGSKGHNVRLRDMAVKQGLKINEYGIFREKDEARLGGAKEEDVYRLLGLPFIPPEMREDQGEVEAALAGRLPQLISQADIRGDLHVHSRWSDGGHTIEELVAAAKARGLSYLAITDHSQGLGVAHGLTVERLMAQKQEIAALNIQLTGFTILHGTEMDIKSDGSLDFPDQALKELDLVIASIHSGFKQTKEQITTRIIKAMKNPYVSIIAHPTGRLIGERDPYEVEMDDILRVAADTGTAIEINAYPLRLDLNDSHARRAKELGVPLVINTDTHSISQFDTLPYGIAIARRAWLEKGDVLNTLAVKDLRKRLKGNKGLGIN</sequence>
<dbReference type="FunFam" id="3.20.20.140:FF:000047">
    <property type="entry name" value="PHP domain-containing protein"/>
    <property type="match status" value="1"/>
</dbReference>
<organism evidence="25 26">
    <name type="scientific">Geotalea uraniireducens (strain Rf4)</name>
    <name type="common">Geobacter uraniireducens</name>
    <dbReference type="NCBI Taxonomy" id="351605"/>
    <lineage>
        <taxon>Bacteria</taxon>
        <taxon>Pseudomonadati</taxon>
        <taxon>Thermodesulfobacteriota</taxon>
        <taxon>Desulfuromonadia</taxon>
        <taxon>Geobacterales</taxon>
        <taxon>Geobacteraceae</taxon>
        <taxon>Geotalea</taxon>
    </lineage>
</organism>
<dbReference type="EMBL" id="CP000698">
    <property type="protein sequence ID" value="ABQ25859.1"/>
    <property type="molecule type" value="Genomic_DNA"/>
</dbReference>
<keyword evidence="15" id="KW-0234">DNA repair</keyword>
<evidence type="ECO:0000259" key="24">
    <source>
        <dbReference type="SMART" id="SM00483"/>
    </source>
</evidence>
<dbReference type="Gene3D" id="1.10.150.20">
    <property type="entry name" value="5' to 3' exonuclease, C-terminal subdomain"/>
    <property type="match status" value="1"/>
</dbReference>
<evidence type="ECO:0000256" key="5">
    <source>
        <dbReference type="ARBA" id="ARBA00020020"/>
    </source>
</evidence>